<dbReference type="Proteomes" id="UP000176241">
    <property type="component" value="Unassembled WGS sequence"/>
</dbReference>
<dbReference type="AlphaFoldDB" id="A0A1G1Y183"/>
<dbReference type="GO" id="GO:0008817">
    <property type="term" value="F:corrinoid adenosyltransferase activity"/>
    <property type="evidence" value="ECO:0007669"/>
    <property type="project" value="InterPro"/>
</dbReference>
<dbReference type="EMBL" id="MHIC01000005">
    <property type="protein sequence ID" value="OGY46032.1"/>
    <property type="molecule type" value="Genomic_DNA"/>
</dbReference>
<organism evidence="1 2">
    <name type="scientific">Candidatus Buchananbacteria bacterium RIFCSPHIGHO2_01_FULL_39_8</name>
    <dbReference type="NCBI Taxonomy" id="1797533"/>
    <lineage>
        <taxon>Bacteria</taxon>
        <taxon>Candidatus Buchananiibacteriota</taxon>
    </lineage>
</organism>
<dbReference type="InterPro" id="IPR003724">
    <property type="entry name" value="CblAdoTrfase_CobA"/>
</dbReference>
<dbReference type="PANTHER" id="PTHR46638">
    <property type="entry name" value="CORRINOID ADENOSYLTRANSFERASE"/>
    <property type="match status" value="1"/>
</dbReference>
<dbReference type="NCBIfam" id="TIGR00708">
    <property type="entry name" value="cobA"/>
    <property type="match status" value="1"/>
</dbReference>
<dbReference type="Gene3D" id="3.40.50.300">
    <property type="entry name" value="P-loop containing nucleotide triphosphate hydrolases"/>
    <property type="match status" value="1"/>
</dbReference>
<dbReference type="InterPro" id="IPR027417">
    <property type="entry name" value="P-loop_NTPase"/>
</dbReference>
<dbReference type="GO" id="GO:0005524">
    <property type="term" value="F:ATP binding"/>
    <property type="evidence" value="ECO:0007669"/>
    <property type="project" value="InterPro"/>
</dbReference>
<protein>
    <submittedName>
        <fullName evidence="1">Cob(I)yrinic acid a,c-diamide adenosyltransferase</fullName>
    </submittedName>
</protein>
<dbReference type="STRING" id="1797533.A2731_02155"/>
<dbReference type="Pfam" id="PF02572">
    <property type="entry name" value="CobA_CobO_BtuR"/>
    <property type="match status" value="1"/>
</dbReference>
<dbReference type="CDD" id="cd00561">
    <property type="entry name" value="CobA_ACA"/>
    <property type="match status" value="1"/>
</dbReference>
<comment type="caution">
    <text evidence="1">The sequence shown here is derived from an EMBL/GenBank/DDBJ whole genome shotgun (WGS) entry which is preliminary data.</text>
</comment>
<reference evidence="1 2" key="1">
    <citation type="journal article" date="2016" name="Nat. Commun.">
        <title>Thousands of microbial genomes shed light on interconnected biogeochemical processes in an aquifer system.</title>
        <authorList>
            <person name="Anantharaman K."/>
            <person name="Brown C.T."/>
            <person name="Hug L.A."/>
            <person name="Sharon I."/>
            <person name="Castelle C.J."/>
            <person name="Probst A.J."/>
            <person name="Thomas B.C."/>
            <person name="Singh A."/>
            <person name="Wilkins M.J."/>
            <person name="Karaoz U."/>
            <person name="Brodie E.L."/>
            <person name="Williams K.H."/>
            <person name="Hubbard S.S."/>
            <person name="Banfield J.F."/>
        </authorList>
    </citation>
    <scope>NUCLEOTIDE SEQUENCE [LARGE SCALE GENOMIC DNA]</scope>
</reference>
<keyword evidence="1" id="KW-0808">Transferase</keyword>
<dbReference type="GO" id="GO:0009236">
    <property type="term" value="P:cobalamin biosynthetic process"/>
    <property type="evidence" value="ECO:0007669"/>
    <property type="project" value="InterPro"/>
</dbReference>
<dbReference type="PANTHER" id="PTHR46638:SF1">
    <property type="entry name" value="CORRINOID ADENOSYLTRANSFERASE"/>
    <property type="match status" value="1"/>
</dbReference>
<accession>A0A1G1Y183</accession>
<name>A0A1G1Y183_9BACT</name>
<gene>
    <name evidence="1" type="ORF">A2731_02155</name>
</gene>
<proteinExistence type="predicted"/>
<evidence type="ECO:0000313" key="2">
    <source>
        <dbReference type="Proteomes" id="UP000176241"/>
    </source>
</evidence>
<evidence type="ECO:0000313" key="1">
    <source>
        <dbReference type="EMBL" id="OGY46032.1"/>
    </source>
</evidence>
<sequence>MSLHSHNLGKIHVYTGNGKGKTTAALGLALRAIGAGYKVYIIQFLKGQDYSELKSLRPLKKITLKRFGERTFIHKIGTKPDRIATLEAFSWAKKIIKSNKFDIVILDEVFLATFFKLIKVSEVVSLIKKKSKNVELVLTGRKAPVQIIRLADYVTEMKEIKHPYQKGLLARKGIED</sequence>
<dbReference type="PIRSF" id="PIRSF015617">
    <property type="entry name" value="Adensltrnsf_CobA"/>
    <property type="match status" value="1"/>
</dbReference>
<dbReference type="SUPFAM" id="SSF52540">
    <property type="entry name" value="P-loop containing nucleoside triphosphate hydrolases"/>
    <property type="match status" value="1"/>
</dbReference>